<evidence type="ECO:0000256" key="7">
    <source>
        <dbReference type="SAM" id="Phobius"/>
    </source>
</evidence>
<gene>
    <name evidence="8" type="ORF">HDID_LOCUS2805</name>
</gene>
<comment type="subcellular location">
    <subcellularLocation>
        <location evidence="1">Membrane</location>
        <topology evidence="1">Multi-pass membrane protein</topology>
    </subcellularLocation>
</comment>
<feature type="transmembrane region" description="Helical" evidence="7">
    <location>
        <begin position="143"/>
        <end position="160"/>
    </location>
</feature>
<feature type="transmembrane region" description="Helical" evidence="7">
    <location>
        <begin position="42"/>
        <end position="58"/>
    </location>
</feature>
<dbReference type="EMBL" id="UYSG01000741">
    <property type="protein sequence ID" value="VDL22437.1"/>
    <property type="molecule type" value="Genomic_DNA"/>
</dbReference>
<comment type="similarity">
    <text evidence="2 6">Belongs to the RER1 family.</text>
</comment>
<feature type="transmembrane region" description="Helical" evidence="7">
    <location>
        <begin position="64"/>
        <end position="82"/>
    </location>
</feature>
<keyword evidence="3 7" id="KW-0812">Transmembrane</keyword>
<dbReference type="GO" id="GO:0006621">
    <property type="term" value="P:protein retention in ER lumen"/>
    <property type="evidence" value="ECO:0007669"/>
    <property type="project" value="TreeGrafter"/>
</dbReference>
<keyword evidence="5 6" id="KW-0472">Membrane</keyword>
<evidence type="ECO:0000256" key="2">
    <source>
        <dbReference type="ARBA" id="ARBA00006070"/>
    </source>
</evidence>
<dbReference type="PIRSF" id="PIRSF016013">
    <property type="entry name" value="AtER_Rer1p"/>
    <property type="match status" value="1"/>
</dbReference>
<protein>
    <recommendedName>
        <fullName evidence="6">Protein RER1</fullName>
    </recommendedName>
</protein>
<dbReference type="AlphaFoldDB" id="A0A0R3SDN0"/>
<dbReference type="InterPro" id="IPR004932">
    <property type="entry name" value="Rer1"/>
</dbReference>
<dbReference type="STRING" id="6216.A0A0R3SDN0"/>
<dbReference type="GO" id="GO:0000139">
    <property type="term" value="C:Golgi membrane"/>
    <property type="evidence" value="ECO:0007669"/>
    <property type="project" value="TreeGrafter"/>
</dbReference>
<comment type="function">
    <text evidence="6">Involved in the retrieval of endoplasmic reticulum membrane proteins from the early Golgi compartment.</text>
</comment>
<evidence type="ECO:0000256" key="1">
    <source>
        <dbReference type="ARBA" id="ARBA00004141"/>
    </source>
</evidence>
<reference evidence="8 9" key="2">
    <citation type="submission" date="2018-11" db="EMBL/GenBank/DDBJ databases">
        <authorList>
            <consortium name="Pathogen Informatics"/>
        </authorList>
    </citation>
    <scope>NUCLEOTIDE SEQUENCE [LARGE SCALE GENOMIC DNA]</scope>
</reference>
<sequence length="189" mass="22269">MDLINETPPDSDESKCEKFLKPLQIRYQSAIDKLSPYTKTRWLITLALLSLYILRIYFVQGFHIVSYALAIYILGLFIHSITPQVDPEFADLLNETPTLPRTEADEFRPFIPRLLEAKFWHRATRAIVISIVCTFFPFLDVPVFWPILVIYFILLFTVMMKRQIRHMITHRYMPFSYGKPHPTTKVIDT</sequence>
<organism evidence="10">
    <name type="scientific">Hymenolepis diminuta</name>
    <name type="common">Rat tapeworm</name>
    <dbReference type="NCBI Taxonomy" id="6216"/>
    <lineage>
        <taxon>Eukaryota</taxon>
        <taxon>Metazoa</taxon>
        <taxon>Spiralia</taxon>
        <taxon>Lophotrochozoa</taxon>
        <taxon>Platyhelminthes</taxon>
        <taxon>Cestoda</taxon>
        <taxon>Eucestoda</taxon>
        <taxon>Cyclophyllidea</taxon>
        <taxon>Hymenolepididae</taxon>
        <taxon>Hymenolepis</taxon>
    </lineage>
</organism>
<dbReference type="OrthoDB" id="448250at2759"/>
<dbReference type="Proteomes" id="UP000274504">
    <property type="component" value="Unassembled WGS sequence"/>
</dbReference>
<evidence type="ECO:0000313" key="8">
    <source>
        <dbReference type="EMBL" id="VDL22437.1"/>
    </source>
</evidence>
<dbReference type="GO" id="GO:0006890">
    <property type="term" value="P:retrograde vesicle-mediated transport, Golgi to endoplasmic reticulum"/>
    <property type="evidence" value="ECO:0007669"/>
    <property type="project" value="TreeGrafter"/>
</dbReference>
<dbReference type="GO" id="GO:0005783">
    <property type="term" value="C:endoplasmic reticulum"/>
    <property type="evidence" value="ECO:0007669"/>
    <property type="project" value="GOC"/>
</dbReference>
<evidence type="ECO:0000256" key="3">
    <source>
        <dbReference type="ARBA" id="ARBA00022692"/>
    </source>
</evidence>
<evidence type="ECO:0000313" key="9">
    <source>
        <dbReference type="Proteomes" id="UP000274504"/>
    </source>
</evidence>
<dbReference type="PANTHER" id="PTHR10743">
    <property type="entry name" value="PROTEIN RER1"/>
    <property type="match status" value="1"/>
</dbReference>
<dbReference type="WBParaSite" id="HDID_0000280701-mRNA-1">
    <property type="protein sequence ID" value="HDID_0000280701-mRNA-1"/>
    <property type="gene ID" value="HDID_0000280701"/>
</dbReference>
<accession>A0A0R3SDN0</accession>
<reference evidence="10" key="1">
    <citation type="submission" date="2017-02" db="UniProtKB">
        <authorList>
            <consortium name="WormBaseParasite"/>
        </authorList>
    </citation>
    <scope>IDENTIFICATION</scope>
</reference>
<name>A0A0R3SDN0_HYMDI</name>
<evidence type="ECO:0000256" key="6">
    <source>
        <dbReference type="PIRNR" id="PIRNR016013"/>
    </source>
</evidence>
<dbReference type="PANTHER" id="PTHR10743:SF0">
    <property type="entry name" value="PROTEIN RER1"/>
    <property type="match status" value="1"/>
</dbReference>
<evidence type="ECO:0000256" key="4">
    <source>
        <dbReference type="ARBA" id="ARBA00022989"/>
    </source>
</evidence>
<evidence type="ECO:0000313" key="10">
    <source>
        <dbReference type="WBParaSite" id="HDID_0000280701-mRNA-1"/>
    </source>
</evidence>
<evidence type="ECO:0000256" key="5">
    <source>
        <dbReference type="ARBA" id="ARBA00023136"/>
    </source>
</evidence>
<dbReference type="Pfam" id="PF03248">
    <property type="entry name" value="Rer1"/>
    <property type="match status" value="1"/>
</dbReference>
<proteinExistence type="inferred from homology"/>
<keyword evidence="4 7" id="KW-1133">Transmembrane helix</keyword>